<dbReference type="OrthoDB" id="4509729at2759"/>
<evidence type="ECO:0000256" key="1">
    <source>
        <dbReference type="SAM" id="MobiDB-lite"/>
    </source>
</evidence>
<evidence type="ECO:0000313" key="3">
    <source>
        <dbReference type="Proteomes" id="UP000008066"/>
    </source>
</evidence>
<protein>
    <submittedName>
        <fullName evidence="2">Uncharacterized protein</fullName>
    </submittedName>
</protein>
<evidence type="ECO:0000313" key="2">
    <source>
        <dbReference type="EMBL" id="EGS19712.1"/>
    </source>
</evidence>
<dbReference type="EMBL" id="GL988043">
    <property type="protein sequence ID" value="EGS19712.1"/>
    <property type="molecule type" value="Genomic_DNA"/>
</dbReference>
<dbReference type="KEGG" id="cthr:CTHT_0041940"/>
<dbReference type="STRING" id="759272.G0SAE0"/>
<dbReference type="RefSeq" id="XP_006694597.1">
    <property type="nucleotide sequence ID" value="XM_006694534.1"/>
</dbReference>
<accession>G0SAE0</accession>
<reference evidence="2 3" key="1">
    <citation type="journal article" date="2011" name="Cell">
        <title>Insight into structure and assembly of the nuclear pore complex by utilizing the genome of a eukaryotic thermophile.</title>
        <authorList>
            <person name="Amlacher S."/>
            <person name="Sarges P."/>
            <person name="Flemming D."/>
            <person name="van Noort V."/>
            <person name="Kunze R."/>
            <person name="Devos D.P."/>
            <person name="Arumugam M."/>
            <person name="Bork P."/>
            <person name="Hurt E."/>
        </authorList>
    </citation>
    <scope>NUCLEOTIDE SEQUENCE [LARGE SCALE GENOMIC DNA]</scope>
    <source>
        <strain evidence="3">DSM 1495 / CBS 144.50 / IMI 039719</strain>
    </source>
</reference>
<dbReference type="AlphaFoldDB" id="G0SAE0"/>
<dbReference type="Proteomes" id="UP000008066">
    <property type="component" value="Unassembled WGS sequence"/>
</dbReference>
<dbReference type="OMA" id="WIQERLM"/>
<dbReference type="eggNOG" id="ENOG502T0XX">
    <property type="taxonomic scope" value="Eukaryota"/>
</dbReference>
<gene>
    <name evidence="2" type="ORF">CTHT_0041940</name>
</gene>
<sequence>MNPLGRALLPCDCDPIMPNMNVDSMDAPLLEPPTTPVRPYHAHHSHGMALQKYIFLQEQHQALRQYLDELRQPHQAHNHTSRLTTVAVAASIIPSPPALPTRRASDSDPDLDPSSMHAHPRRGQGSLPPSRRASYTLHDGASSVEEELAVGEQRLCEVNEGIKRALTELLNCETVRNDRAMRSWVQCRLMDAERELRMGRRRRSGASLA</sequence>
<proteinExistence type="predicted"/>
<feature type="region of interest" description="Disordered" evidence="1">
    <location>
        <begin position="94"/>
        <end position="135"/>
    </location>
</feature>
<keyword evidence="3" id="KW-1185">Reference proteome</keyword>
<organism evidence="3">
    <name type="scientific">Chaetomium thermophilum (strain DSM 1495 / CBS 144.50 / IMI 039719)</name>
    <name type="common">Thermochaetoides thermophila</name>
    <dbReference type="NCBI Taxonomy" id="759272"/>
    <lineage>
        <taxon>Eukaryota</taxon>
        <taxon>Fungi</taxon>
        <taxon>Dikarya</taxon>
        <taxon>Ascomycota</taxon>
        <taxon>Pezizomycotina</taxon>
        <taxon>Sordariomycetes</taxon>
        <taxon>Sordariomycetidae</taxon>
        <taxon>Sordariales</taxon>
        <taxon>Chaetomiaceae</taxon>
        <taxon>Thermochaetoides</taxon>
    </lineage>
</organism>
<dbReference type="GeneID" id="18258232"/>
<dbReference type="HOGENOM" id="CLU_109060_0_0_1"/>
<name>G0SAE0_CHATD</name>